<dbReference type="Ensembl" id="ENSLLET00000050835.1">
    <property type="protein sequence ID" value="ENSLLEP00000048925.1"/>
    <property type="gene ID" value="ENSLLEG00000030797.1"/>
</dbReference>
<evidence type="ECO:0000313" key="4">
    <source>
        <dbReference type="Proteomes" id="UP000694569"/>
    </source>
</evidence>
<proteinExistence type="predicted"/>
<evidence type="ECO:0000313" key="3">
    <source>
        <dbReference type="Ensembl" id="ENSLLEP00000048925.1"/>
    </source>
</evidence>
<reference evidence="3" key="1">
    <citation type="submission" date="2025-08" db="UniProtKB">
        <authorList>
            <consortium name="Ensembl"/>
        </authorList>
    </citation>
    <scope>IDENTIFICATION</scope>
</reference>
<feature type="active site" description="Cysteine persulfide intermediate" evidence="1">
    <location>
        <position position="105"/>
    </location>
</feature>
<dbReference type="InterPro" id="IPR001763">
    <property type="entry name" value="Rhodanese-like_dom"/>
</dbReference>
<protein>
    <recommendedName>
        <fullName evidence="2">Rhodanese domain-containing protein</fullName>
    </recommendedName>
</protein>
<dbReference type="SUPFAM" id="SSF52821">
    <property type="entry name" value="Rhodanese/Cell cycle control phosphatase"/>
    <property type="match status" value="1"/>
</dbReference>
<dbReference type="SMART" id="SM00450">
    <property type="entry name" value="RHOD"/>
    <property type="match status" value="1"/>
</dbReference>
<evidence type="ECO:0000256" key="1">
    <source>
        <dbReference type="PIRSR" id="PIRSR642457-1"/>
    </source>
</evidence>
<dbReference type="Gene3D" id="3.40.250.10">
    <property type="entry name" value="Rhodanese-like domain"/>
    <property type="match status" value="1"/>
</dbReference>
<dbReference type="PANTHER" id="PTHR45544:SF1">
    <property type="entry name" value="THIOSULFATE:GLUTATHIONE SULFURTRANSFERASE"/>
    <property type="match status" value="1"/>
</dbReference>
<dbReference type="PROSITE" id="PS50206">
    <property type="entry name" value="RHODANESE_3"/>
    <property type="match status" value="1"/>
</dbReference>
<dbReference type="InterPro" id="IPR042457">
    <property type="entry name" value="TSTD1_mml"/>
</dbReference>
<dbReference type="GeneTree" id="ENSGT00940000161394"/>
<dbReference type="InterPro" id="IPR036873">
    <property type="entry name" value="Rhodanese-like_dom_sf"/>
</dbReference>
<dbReference type="GO" id="GO:0070221">
    <property type="term" value="P:sulfide oxidation, using sulfide:quinone oxidoreductase"/>
    <property type="evidence" value="ECO:0007669"/>
    <property type="project" value="InterPro"/>
</dbReference>
<name>A0A8C5WMK5_9ANUR</name>
<dbReference type="Proteomes" id="UP000694569">
    <property type="component" value="Unplaced"/>
</dbReference>
<accession>A0A8C5WMK5</accession>
<keyword evidence="4" id="KW-1185">Reference proteome</keyword>
<feature type="domain" description="Rhodanese" evidence="2">
    <location>
        <begin position="44"/>
        <end position="145"/>
    </location>
</feature>
<organism evidence="3 4">
    <name type="scientific">Leptobrachium leishanense</name>
    <name type="common">Leishan spiny toad</name>
    <dbReference type="NCBI Taxonomy" id="445787"/>
    <lineage>
        <taxon>Eukaryota</taxon>
        <taxon>Metazoa</taxon>
        <taxon>Chordata</taxon>
        <taxon>Craniata</taxon>
        <taxon>Vertebrata</taxon>
        <taxon>Euteleostomi</taxon>
        <taxon>Amphibia</taxon>
        <taxon>Batrachia</taxon>
        <taxon>Anura</taxon>
        <taxon>Pelobatoidea</taxon>
        <taxon>Megophryidae</taxon>
        <taxon>Leptobrachium</taxon>
    </lineage>
</organism>
<reference evidence="3" key="2">
    <citation type="submission" date="2025-09" db="UniProtKB">
        <authorList>
            <consortium name="Ensembl"/>
        </authorList>
    </citation>
    <scope>IDENTIFICATION</scope>
</reference>
<dbReference type="PANTHER" id="PTHR45544">
    <property type="entry name" value="THIOSULFATE:GLUTATHIONE SULFURTRANSFERASE"/>
    <property type="match status" value="1"/>
</dbReference>
<dbReference type="Pfam" id="PF00581">
    <property type="entry name" value="Rhodanese"/>
    <property type="match status" value="1"/>
</dbReference>
<evidence type="ECO:0000259" key="2">
    <source>
        <dbReference type="PROSITE" id="PS50206"/>
    </source>
</evidence>
<dbReference type="GO" id="GO:0050337">
    <property type="term" value="F:thiosulfate-thiol sulfurtransferase activity"/>
    <property type="evidence" value="ECO:0007669"/>
    <property type="project" value="InterPro"/>
</dbReference>
<dbReference type="AlphaFoldDB" id="A0A8C5WMK5"/>
<sequence length="150" mass="16469">MNTVRRVLSRLYFAGRGAAAHSNSPPAHTMSAEITYGELNKQIADGPVQIFDVRTPEEVEKGKIPDAVNIPVTAFQEAFKMDPETFAKTFKVNKPKLDDNFVVHCYMGKRGAQAADIATGMGYAHVRNLLGGYKEWAEKEGIPSEGVGHF</sequence>